<evidence type="ECO:0000313" key="3">
    <source>
        <dbReference type="Proteomes" id="UP000641646"/>
    </source>
</evidence>
<dbReference type="InterPro" id="IPR043502">
    <property type="entry name" value="DNA/RNA_pol_sf"/>
</dbReference>
<dbReference type="InterPro" id="IPR002711">
    <property type="entry name" value="HNH"/>
</dbReference>
<dbReference type="EMBL" id="JACJPW010000201">
    <property type="protein sequence ID" value="MBD2186386.1"/>
    <property type="molecule type" value="Genomic_DNA"/>
</dbReference>
<keyword evidence="2" id="KW-0548">Nucleotidyltransferase</keyword>
<dbReference type="InterPro" id="IPR013597">
    <property type="entry name" value="Mat_intron_G2"/>
</dbReference>
<dbReference type="Proteomes" id="UP000641646">
    <property type="component" value="Unassembled WGS sequence"/>
</dbReference>
<dbReference type="Pfam" id="PF01844">
    <property type="entry name" value="HNH"/>
    <property type="match status" value="1"/>
</dbReference>
<gene>
    <name evidence="2" type="primary">ltrA</name>
    <name evidence="2" type="ORF">H6G03_35935</name>
</gene>
<keyword evidence="2" id="KW-0695">RNA-directed DNA polymerase</keyword>
<organism evidence="2 3">
    <name type="scientific">Aerosakkonema funiforme FACHB-1375</name>
    <dbReference type="NCBI Taxonomy" id="2949571"/>
    <lineage>
        <taxon>Bacteria</taxon>
        <taxon>Bacillati</taxon>
        <taxon>Cyanobacteriota</taxon>
        <taxon>Cyanophyceae</taxon>
        <taxon>Oscillatoriophycideae</taxon>
        <taxon>Aerosakkonematales</taxon>
        <taxon>Aerosakkonemataceae</taxon>
        <taxon>Aerosakkonema</taxon>
    </lineage>
</organism>
<dbReference type="SMART" id="SM00507">
    <property type="entry name" value="HNHc"/>
    <property type="match status" value="1"/>
</dbReference>
<reference evidence="2" key="2">
    <citation type="submission" date="2020-08" db="EMBL/GenBank/DDBJ databases">
        <authorList>
            <person name="Chen M."/>
            <person name="Teng W."/>
            <person name="Zhao L."/>
            <person name="Hu C."/>
            <person name="Zhou Y."/>
            <person name="Han B."/>
            <person name="Song L."/>
            <person name="Shu W."/>
        </authorList>
    </citation>
    <scope>NUCLEOTIDE SEQUENCE</scope>
    <source>
        <strain evidence="2">FACHB-1375</strain>
    </source>
</reference>
<dbReference type="PROSITE" id="PS50878">
    <property type="entry name" value="RT_POL"/>
    <property type="match status" value="1"/>
</dbReference>
<dbReference type="Pfam" id="PF00078">
    <property type="entry name" value="RVT_1"/>
    <property type="match status" value="1"/>
</dbReference>
<dbReference type="Pfam" id="PF08388">
    <property type="entry name" value="GIIM"/>
    <property type="match status" value="1"/>
</dbReference>
<dbReference type="GO" id="GO:0008270">
    <property type="term" value="F:zinc ion binding"/>
    <property type="evidence" value="ECO:0007669"/>
    <property type="project" value="InterPro"/>
</dbReference>
<dbReference type="SUPFAM" id="SSF56672">
    <property type="entry name" value="DNA/RNA polymerases"/>
    <property type="match status" value="1"/>
</dbReference>
<dbReference type="RefSeq" id="WP_190475672.1">
    <property type="nucleotide sequence ID" value="NZ_JACJPW010000201.1"/>
</dbReference>
<dbReference type="InterPro" id="IPR030931">
    <property type="entry name" value="Group_II_RT_mat"/>
</dbReference>
<dbReference type="InterPro" id="IPR051083">
    <property type="entry name" value="GrpII_Intron_Splice-Mob/Def"/>
</dbReference>
<dbReference type="EC" id="2.7.7.49" evidence="2"/>
<dbReference type="Pfam" id="PF13655">
    <property type="entry name" value="RVT_N"/>
    <property type="match status" value="1"/>
</dbReference>
<dbReference type="InterPro" id="IPR043128">
    <property type="entry name" value="Rev_trsase/Diguanyl_cyclase"/>
</dbReference>
<dbReference type="Gene3D" id="3.30.70.270">
    <property type="match status" value="1"/>
</dbReference>
<protein>
    <submittedName>
        <fullName evidence="2">Group II intron reverse transcriptase/maturase</fullName>
        <ecNumber evidence="2">2.7.7.49</ecNumber>
    </submittedName>
</protein>
<evidence type="ECO:0000313" key="2">
    <source>
        <dbReference type="EMBL" id="MBD2186386.1"/>
    </source>
</evidence>
<dbReference type="GO" id="GO:0003964">
    <property type="term" value="F:RNA-directed DNA polymerase activity"/>
    <property type="evidence" value="ECO:0007669"/>
    <property type="project" value="UniProtKB-KW"/>
</dbReference>
<dbReference type="AlphaFoldDB" id="A0A926VM19"/>
<dbReference type="GO" id="GO:0003676">
    <property type="term" value="F:nucleic acid binding"/>
    <property type="evidence" value="ECO:0007669"/>
    <property type="project" value="InterPro"/>
</dbReference>
<evidence type="ECO:0000259" key="1">
    <source>
        <dbReference type="PROSITE" id="PS50878"/>
    </source>
</evidence>
<dbReference type="CDD" id="cd01651">
    <property type="entry name" value="RT_G2_intron"/>
    <property type="match status" value="1"/>
</dbReference>
<dbReference type="InterPro" id="IPR003615">
    <property type="entry name" value="HNH_nuc"/>
</dbReference>
<dbReference type="InterPro" id="IPR025960">
    <property type="entry name" value="RVT_N"/>
</dbReference>
<dbReference type="NCBIfam" id="TIGR04416">
    <property type="entry name" value="group_II_RT_mat"/>
    <property type="match status" value="1"/>
</dbReference>
<keyword evidence="2" id="KW-0808">Transferase</keyword>
<reference evidence="2" key="1">
    <citation type="journal article" date="2015" name="ISME J.">
        <title>Draft Genome Sequence of Streptomyces incarnatus NRRL8089, which Produces the Nucleoside Antibiotic Sinefungin.</title>
        <authorList>
            <person name="Oshima K."/>
            <person name="Hattori M."/>
            <person name="Shimizu H."/>
            <person name="Fukuda K."/>
            <person name="Nemoto M."/>
            <person name="Inagaki K."/>
            <person name="Tamura T."/>
        </authorList>
    </citation>
    <scope>NUCLEOTIDE SEQUENCE</scope>
    <source>
        <strain evidence="2">FACHB-1375</strain>
    </source>
</reference>
<comment type="caution">
    <text evidence="2">The sequence shown here is derived from an EMBL/GenBank/DDBJ whole genome shotgun (WGS) entry which is preliminary data.</text>
</comment>
<dbReference type="PANTHER" id="PTHR34047:SF10">
    <property type="entry name" value="GROUP II INTRON-ASSOCIATED OPEN READING FRAME"/>
    <property type="match status" value="1"/>
</dbReference>
<dbReference type="GO" id="GO:0004519">
    <property type="term" value="F:endonuclease activity"/>
    <property type="evidence" value="ECO:0007669"/>
    <property type="project" value="InterPro"/>
</dbReference>
<dbReference type="Gene3D" id="1.10.30.50">
    <property type="match status" value="1"/>
</dbReference>
<dbReference type="InterPro" id="IPR000477">
    <property type="entry name" value="RT_dom"/>
</dbReference>
<sequence length="575" mass="67246">MKDRVRKDIGAKEALAEWSDINWKTVNKRIKNLRHRIYRATQEKRWNQVRNLMKLLMRSYSNLLVSVRRVTQDNQGKRTAGTDGQKVKTPQDRVKLVNEWKDFQPWRVKPTKRIYIPKSNGKRRPLGIPTVNDRIAQAIVKNALEPIWEARFEANSYGFRPGRGCHDAIEQCFARLQKGKDTWVLDADIKGAFDNISHEYVLKTIGEIPGRELIKQWLKAGYIESEVFHETESGTPQGGIISPLLANIALDGMDEWLGSLTKTKWGKTYQYGNKKVHSKHKYRKYGFIRYADDFIVTAETKEEIEAILPEIKAWLAKKGLQLNEEKTQIKHISEGFNFLGFNIKQYQGKCLIKPQQEKVKDKINQIKTWLDEHPNVQPETVISVLNPILRGWANYYKHGVSSRTFNYFDHRMVKLLIRWAKKRHPNKGVEWVIPRYFGRIKGDHWVFTAKARDRRGKSKESFIFKMATTEITRHIKVKERASPDDPTLRMYWEQRQTRYGKAYFAKGSKLYLIAQNQNWRCPICGEHLFNGERIDTHHKVEVANGGSDEVNNLVHVHKECHKHLHSGQQPVYKRA</sequence>
<proteinExistence type="predicted"/>
<feature type="domain" description="Reverse transcriptase" evidence="1">
    <location>
        <begin position="97"/>
        <end position="343"/>
    </location>
</feature>
<keyword evidence="3" id="KW-1185">Reference proteome</keyword>
<dbReference type="CDD" id="cd00085">
    <property type="entry name" value="HNHc"/>
    <property type="match status" value="1"/>
</dbReference>
<accession>A0A926VM19</accession>
<dbReference type="PANTHER" id="PTHR34047">
    <property type="entry name" value="NUCLEAR INTRON MATURASE 1, MITOCHONDRIAL-RELATED"/>
    <property type="match status" value="1"/>
</dbReference>
<name>A0A926VM19_9CYAN</name>